<accession>A0A814X1K4</accession>
<proteinExistence type="predicted"/>
<dbReference type="EMBL" id="CAJNOR010001826">
    <property type="protein sequence ID" value="CAF1205460.1"/>
    <property type="molecule type" value="Genomic_DNA"/>
</dbReference>
<dbReference type="Gene3D" id="3.90.176.10">
    <property type="entry name" value="Toxin ADP-ribosyltransferase, Chain A, domain 1"/>
    <property type="match status" value="1"/>
</dbReference>
<name>A0A814X1K4_ADIRI</name>
<dbReference type="GO" id="GO:0005576">
    <property type="term" value="C:extracellular region"/>
    <property type="evidence" value="ECO:0007669"/>
    <property type="project" value="InterPro"/>
</dbReference>
<dbReference type="Proteomes" id="UP000663828">
    <property type="component" value="Unassembled WGS sequence"/>
</dbReference>
<evidence type="ECO:0000313" key="3">
    <source>
        <dbReference type="Proteomes" id="UP000663828"/>
    </source>
</evidence>
<protein>
    <recommendedName>
        <fullName evidence="4">NAD(+)--protein-arginine ADP-ribosyltransferase</fullName>
    </recommendedName>
</protein>
<sequence>MASRETVTTSNEGDNGRLIAVHKMPSVVTIWLHDCEDHNNEDFQYTIRQLERIVSHVNTFTDNDECVEFILNSSQSKVYIILSDSVVRYLVPCIHDMPQLDSIFIFCENQRRHETWATIWTKIKGVFIDIKSLYEAVKDIFNRYEQNAMPISFLASERRLDQLNPSFMYTQLFKEVLLTINFGDEHIKQFIHDYPTALTINSKQSSDADQLVNDYLANEPIWWYTRGTILHSMLNRALRVIDGEILVRMGFFIADLHRHIEQLHREQIINTSFSNIFTVYRGQGLSREDFEELSKTKGGLMSFNYFLSTTMERDIANHYADSNAYNSDLVGILFNIKVDPTQTTTPFAFIENVSEFGVEAEVLFTMHSVFRIHEIKPLCTDRPIYEVNILLTSDVDKELSTLTNYIRQENYLDGDGWSRLGQLLIKLSQNQKAEEIYNVLLSQTSNDNDKWLIYHQLATVQDH</sequence>
<evidence type="ECO:0008006" key="4">
    <source>
        <dbReference type="Google" id="ProtNLM"/>
    </source>
</evidence>
<dbReference type="Proteomes" id="UP000663852">
    <property type="component" value="Unassembled WGS sequence"/>
</dbReference>
<gene>
    <name evidence="2" type="ORF">EDS130_LOCUS30988</name>
    <name evidence="1" type="ORF">XAT740_LOCUS23915</name>
</gene>
<keyword evidence="3" id="KW-1185">Reference proteome</keyword>
<evidence type="ECO:0000313" key="1">
    <source>
        <dbReference type="EMBL" id="CAF1205460.1"/>
    </source>
</evidence>
<dbReference type="AlphaFoldDB" id="A0A814X1K4"/>
<comment type="caution">
    <text evidence="1">The sequence shown here is derived from an EMBL/GenBank/DDBJ whole genome shotgun (WGS) entry which is preliminary data.</text>
</comment>
<organism evidence="1 3">
    <name type="scientific">Adineta ricciae</name>
    <name type="common">Rotifer</name>
    <dbReference type="NCBI Taxonomy" id="249248"/>
    <lineage>
        <taxon>Eukaryota</taxon>
        <taxon>Metazoa</taxon>
        <taxon>Spiralia</taxon>
        <taxon>Gnathifera</taxon>
        <taxon>Rotifera</taxon>
        <taxon>Eurotatoria</taxon>
        <taxon>Bdelloidea</taxon>
        <taxon>Adinetida</taxon>
        <taxon>Adinetidae</taxon>
        <taxon>Adineta</taxon>
    </lineage>
</organism>
<reference evidence="1" key="1">
    <citation type="submission" date="2021-02" db="EMBL/GenBank/DDBJ databases">
        <authorList>
            <person name="Nowell W R."/>
        </authorList>
    </citation>
    <scope>NUCLEOTIDE SEQUENCE</scope>
</reference>
<dbReference type="EMBL" id="CAJNOJ010000222">
    <property type="protein sequence ID" value="CAF1308182.1"/>
    <property type="molecule type" value="Genomic_DNA"/>
</dbReference>
<dbReference type="OrthoDB" id="10023694at2759"/>
<dbReference type="SUPFAM" id="SSF56399">
    <property type="entry name" value="ADP-ribosylation"/>
    <property type="match status" value="1"/>
</dbReference>
<dbReference type="PROSITE" id="PS51996">
    <property type="entry name" value="TR_MART"/>
    <property type="match status" value="1"/>
</dbReference>
<evidence type="ECO:0000313" key="2">
    <source>
        <dbReference type="EMBL" id="CAF1308182.1"/>
    </source>
</evidence>